<dbReference type="Gene3D" id="1.10.287.540">
    <property type="entry name" value="Helix hairpin bin"/>
    <property type="match status" value="1"/>
</dbReference>
<comment type="caution">
    <text evidence="1">The sequence shown here is derived from an EMBL/GenBank/DDBJ whole genome shotgun (WGS) entry which is preliminary data.</text>
</comment>
<dbReference type="Proteomes" id="UP000664081">
    <property type="component" value="Unassembled WGS sequence"/>
</dbReference>
<evidence type="ECO:0000313" key="1">
    <source>
        <dbReference type="EMBL" id="MBO1228253.1"/>
    </source>
</evidence>
<dbReference type="RefSeq" id="WP_207573055.1">
    <property type="nucleotide sequence ID" value="NZ_JAFNLT010000014.1"/>
</dbReference>
<sequence length="247" mass="28392">MEFKFERVKKDYSDFSSDKVLVNAPQTPAFPVRIASEIMSRCLSYLKSKNNISIYDPCCGAAHLLTVLGFLYSTNLNKVYGTDIDDKAIQYAHQNLNFLTSDGLMQKTRELKTRYNNLSNTFNEKSIQSSERLAAMIRGSEKTQNNICCKRWDITSSTPPSFQRVNVVITDLPYGNMTCWEGNKSGNPINKMLSNIYEILDLENSIIAIISDKQQKIKHEKFFQIKRLKHGKRQFTFLKPMNDEVES</sequence>
<dbReference type="Gene3D" id="3.40.50.150">
    <property type="entry name" value="Vaccinia Virus protein VP39"/>
    <property type="match status" value="1"/>
</dbReference>
<name>A0ABS3L5D2_9STAP</name>
<dbReference type="EMBL" id="JAFNLT010000014">
    <property type="protein sequence ID" value="MBO1228253.1"/>
    <property type="molecule type" value="Genomic_DNA"/>
</dbReference>
<dbReference type="Pfam" id="PF11599">
    <property type="entry name" value="AviRa"/>
    <property type="match status" value="1"/>
</dbReference>
<dbReference type="InterPro" id="IPR029063">
    <property type="entry name" value="SAM-dependent_MTases_sf"/>
</dbReference>
<gene>
    <name evidence="1" type="ORF">J3T88_13210</name>
</gene>
<keyword evidence="2" id="KW-1185">Reference proteome</keyword>
<keyword evidence="1" id="KW-0808">Transferase</keyword>
<reference evidence="1 2" key="1">
    <citation type="submission" date="2021-03" db="EMBL/GenBank/DDBJ databases">
        <title>Staphylococci and Mammaliicocci in bats.</title>
        <authorList>
            <person name="Fountain K."/>
        </authorList>
    </citation>
    <scope>NUCLEOTIDE SEQUENCE [LARGE SCALE GENOMIC DNA]</scope>
    <source>
        <strain evidence="1 2">18_1_E_SW</strain>
    </source>
</reference>
<organism evidence="1 2">
    <name type="scientific">Staphylococcus nepalensis</name>
    <dbReference type="NCBI Taxonomy" id="214473"/>
    <lineage>
        <taxon>Bacteria</taxon>
        <taxon>Bacillati</taxon>
        <taxon>Bacillota</taxon>
        <taxon>Bacilli</taxon>
        <taxon>Bacillales</taxon>
        <taxon>Staphylococcaceae</taxon>
        <taxon>Staphylococcus</taxon>
    </lineage>
</organism>
<evidence type="ECO:0000313" key="2">
    <source>
        <dbReference type="Proteomes" id="UP000664081"/>
    </source>
</evidence>
<dbReference type="GO" id="GO:0008168">
    <property type="term" value="F:methyltransferase activity"/>
    <property type="evidence" value="ECO:0007669"/>
    <property type="project" value="UniProtKB-KW"/>
</dbReference>
<keyword evidence="1" id="KW-0489">Methyltransferase</keyword>
<accession>A0ABS3L5D2</accession>
<proteinExistence type="predicted"/>
<protein>
    <submittedName>
        <fullName evidence="1">N-6 DNA methylase</fullName>
    </submittedName>
</protein>
<dbReference type="GO" id="GO:0032259">
    <property type="term" value="P:methylation"/>
    <property type="evidence" value="ECO:0007669"/>
    <property type="project" value="UniProtKB-KW"/>
</dbReference>
<dbReference type="InterPro" id="IPR024268">
    <property type="entry name" value="AviRa"/>
</dbReference>
<dbReference type="SUPFAM" id="SSF53335">
    <property type="entry name" value="S-adenosyl-L-methionine-dependent methyltransferases"/>
    <property type="match status" value="1"/>
</dbReference>